<comment type="similarity">
    <text evidence="2 9">Belongs to the glycosyl hydrolase 10 (cellulase F) family.</text>
</comment>
<evidence type="ECO:0000313" key="11">
    <source>
        <dbReference type="EMBL" id="MBB5717075.1"/>
    </source>
</evidence>
<evidence type="ECO:0000256" key="2">
    <source>
        <dbReference type="ARBA" id="ARBA00007495"/>
    </source>
</evidence>
<name>A0A7W9BH05_9SPHN</name>
<evidence type="ECO:0000259" key="10">
    <source>
        <dbReference type="PROSITE" id="PS51760"/>
    </source>
</evidence>
<evidence type="ECO:0000256" key="1">
    <source>
        <dbReference type="ARBA" id="ARBA00000681"/>
    </source>
</evidence>
<dbReference type="InterPro" id="IPR017853">
    <property type="entry name" value="GH"/>
</dbReference>
<dbReference type="SMART" id="SM00633">
    <property type="entry name" value="Glyco_10"/>
    <property type="match status" value="1"/>
</dbReference>
<protein>
    <recommendedName>
        <fullName evidence="9">Beta-xylanase</fullName>
        <ecNumber evidence="9">3.2.1.8</ecNumber>
    </recommendedName>
</protein>
<keyword evidence="5 9" id="KW-0378">Hydrolase</keyword>
<organism evidence="11 12">
    <name type="scientific">Sphingomonas aerophila</name>
    <dbReference type="NCBI Taxonomy" id="1344948"/>
    <lineage>
        <taxon>Bacteria</taxon>
        <taxon>Pseudomonadati</taxon>
        <taxon>Pseudomonadota</taxon>
        <taxon>Alphaproteobacteria</taxon>
        <taxon>Sphingomonadales</taxon>
        <taxon>Sphingomonadaceae</taxon>
        <taxon>Sphingomonas</taxon>
    </lineage>
</organism>
<dbReference type="PANTHER" id="PTHR31490">
    <property type="entry name" value="GLYCOSYL HYDROLASE"/>
    <property type="match status" value="1"/>
</dbReference>
<reference evidence="11 12" key="1">
    <citation type="submission" date="2020-08" db="EMBL/GenBank/DDBJ databases">
        <title>Genomic Encyclopedia of Type Strains, Phase IV (KMG-IV): sequencing the most valuable type-strain genomes for metagenomic binning, comparative biology and taxonomic classification.</title>
        <authorList>
            <person name="Goeker M."/>
        </authorList>
    </citation>
    <scope>NUCLEOTIDE SEQUENCE [LARGE SCALE GENOMIC DNA]</scope>
    <source>
        <strain evidence="11 12">DSM 100044</strain>
    </source>
</reference>
<dbReference type="PROSITE" id="PS51760">
    <property type="entry name" value="GH10_2"/>
    <property type="match status" value="1"/>
</dbReference>
<dbReference type="SUPFAM" id="SSF51445">
    <property type="entry name" value="(Trans)glycosidases"/>
    <property type="match status" value="1"/>
</dbReference>
<evidence type="ECO:0000256" key="8">
    <source>
        <dbReference type="ARBA" id="ARBA00023326"/>
    </source>
</evidence>
<feature type="domain" description="GH10" evidence="10">
    <location>
        <begin position="27"/>
        <end position="363"/>
    </location>
</feature>
<dbReference type="InterPro" id="IPR044846">
    <property type="entry name" value="GH10"/>
</dbReference>
<dbReference type="EMBL" id="JACIJK010000025">
    <property type="protein sequence ID" value="MBB5717075.1"/>
    <property type="molecule type" value="Genomic_DNA"/>
</dbReference>
<keyword evidence="6 9" id="KW-0119">Carbohydrate metabolism</keyword>
<dbReference type="GO" id="GO:0031176">
    <property type="term" value="F:endo-1,4-beta-xylanase activity"/>
    <property type="evidence" value="ECO:0007669"/>
    <property type="project" value="UniProtKB-EC"/>
</dbReference>
<dbReference type="GO" id="GO:0045493">
    <property type="term" value="P:xylan catabolic process"/>
    <property type="evidence" value="ECO:0007669"/>
    <property type="project" value="UniProtKB-KW"/>
</dbReference>
<dbReference type="AlphaFoldDB" id="A0A7W9BH05"/>
<evidence type="ECO:0000313" key="12">
    <source>
        <dbReference type="Proteomes" id="UP000546200"/>
    </source>
</evidence>
<accession>A0A7W9BH05</accession>
<dbReference type="PRINTS" id="PR00134">
    <property type="entry name" value="GLHYDRLASE10"/>
</dbReference>
<dbReference type="EC" id="3.2.1.8" evidence="9"/>
<evidence type="ECO:0000256" key="3">
    <source>
        <dbReference type="ARBA" id="ARBA00022651"/>
    </source>
</evidence>
<gene>
    <name evidence="11" type="ORF">FHS94_003950</name>
</gene>
<dbReference type="Gene3D" id="3.20.20.80">
    <property type="entry name" value="Glycosidases"/>
    <property type="match status" value="1"/>
</dbReference>
<keyword evidence="8 9" id="KW-0624">Polysaccharide degradation</keyword>
<evidence type="ECO:0000256" key="9">
    <source>
        <dbReference type="RuleBase" id="RU361174"/>
    </source>
</evidence>
<proteinExistence type="inferred from homology"/>
<dbReference type="InterPro" id="IPR001000">
    <property type="entry name" value="GH10_dom"/>
</dbReference>
<keyword evidence="3 11" id="KW-0858">Xylan degradation</keyword>
<comment type="catalytic activity">
    <reaction evidence="1 9">
        <text>Endohydrolysis of (1-&gt;4)-beta-D-xylosidic linkages in xylans.</text>
        <dbReference type="EC" id="3.2.1.8"/>
    </reaction>
</comment>
<keyword evidence="4" id="KW-0732">Signal</keyword>
<evidence type="ECO:0000256" key="6">
    <source>
        <dbReference type="ARBA" id="ARBA00023277"/>
    </source>
</evidence>
<keyword evidence="12" id="KW-1185">Reference proteome</keyword>
<dbReference type="Pfam" id="PF00331">
    <property type="entry name" value="Glyco_hydro_10"/>
    <property type="match status" value="1"/>
</dbReference>
<comment type="caution">
    <text evidence="11">The sequence shown here is derived from an EMBL/GenBank/DDBJ whole genome shotgun (WGS) entry which is preliminary data.</text>
</comment>
<evidence type="ECO:0000256" key="7">
    <source>
        <dbReference type="ARBA" id="ARBA00023295"/>
    </source>
</evidence>
<evidence type="ECO:0000256" key="4">
    <source>
        <dbReference type="ARBA" id="ARBA00022729"/>
    </source>
</evidence>
<dbReference type="Proteomes" id="UP000546200">
    <property type="component" value="Unassembled WGS sequence"/>
</dbReference>
<evidence type="ECO:0000256" key="5">
    <source>
        <dbReference type="ARBA" id="ARBA00022801"/>
    </source>
</evidence>
<sequence length="375" mass="41472">MNRRDVLLGGVCAGVAAGAVRAAPKQPSSLATLGAAKGIRFGSTVGLRNFEDPAYRALNARECALIVPETEMKWVALRPDAKRFDFTAADRIVAWSRANSLGVRGHTLLWHADRWTPDWLKAHDFGPRPRSEAERLLTQHVSTVASRYASVVDSFDVVNEAINPDTGLINETALSKPLGGERTIDIAFQTARIAATKAQLVYNDFMSWAADNERHRTAILRLLEGMKKRGVPVDALGVQSHLGSKFSDTPTGLGQIDEAAWRRFLDEVTGMGLDLLVTELDVHDNPLPTEIGSRDAQVAAHTRAYLDLMLSYPQTRTVMCWGLSDRYSWLNDFRPRPDKLPKRPLPFDAEFRPKPMREAIAAAFTAAAPRPPRRA</sequence>
<dbReference type="PANTHER" id="PTHR31490:SF88">
    <property type="entry name" value="BETA-XYLANASE"/>
    <property type="match status" value="1"/>
</dbReference>
<keyword evidence="7 9" id="KW-0326">Glycosidase</keyword>